<dbReference type="EMBL" id="JAATJB010000001">
    <property type="protein sequence ID" value="NJB96239.1"/>
    <property type="molecule type" value="Genomic_DNA"/>
</dbReference>
<feature type="transmembrane region" description="Helical" evidence="1">
    <location>
        <begin position="329"/>
        <end position="346"/>
    </location>
</feature>
<keyword evidence="1" id="KW-0472">Membrane</keyword>
<keyword evidence="3" id="KW-1185">Reference proteome</keyword>
<evidence type="ECO:0008006" key="4">
    <source>
        <dbReference type="Google" id="ProtNLM"/>
    </source>
</evidence>
<keyword evidence="1" id="KW-0812">Transmembrane</keyword>
<organism evidence="2 3">
    <name type="scientific">Sphingomonas trueperi</name>
    <dbReference type="NCBI Taxonomy" id="53317"/>
    <lineage>
        <taxon>Bacteria</taxon>
        <taxon>Pseudomonadati</taxon>
        <taxon>Pseudomonadota</taxon>
        <taxon>Alphaproteobacteria</taxon>
        <taxon>Sphingomonadales</taxon>
        <taxon>Sphingomonadaceae</taxon>
        <taxon>Sphingomonas</taxon>
    </lineage>
</organism>
<sequence>MVRLSSAGLALAGAVLALLFCGGLLAYGAGRGIDLTDEIFYLVWARDPEAYALLYQPFGYLLHPLYALLGGDIAHYRLAGFAITAAAGVLLGRQLAPEPARRLAFAVFGAAAALVIYFPWIVTPSYNSAANVGAMLVLAGVATLLRTEGAPARLTAALAIACGLCAAAFAKPPLFALGSVLVVALATWSFRGNRGRSIALLGAMALTMLLIALFLPLSRVPGLLARIAASQHILALPNTPLRLPIKVLGDGAAVPPLLTAAALAAIGALALRRTRWGGWLGHGAIAFGLLYLASTVPDTLDGGIPEFPGLALLLIAMGYAALVARRDGLLLALLLVAPFAVALGTFNNQWAQLDFSMVFPLLALFRLAADDPLPWRRTAATLVAIAAPPLLLLAAAMAPYSLPDSIFAQAIAVRHPLTGSALLVDEETADFLNGARGKATGALLVDLSGTGPGVAAALGAKAPVLLWLNPATATWPDVVWSRLTEQARRRAWFVAPVLPLFAPSAPARWFTAHRASYCRTPLPRMTFWWEARSLELWRPCPASRAHPQG</sequence>
<evidence type="ECO:0000256" key="1">
    <source>
        <dbReference type="SAM" id="Phobius"/>
    </source>
</evidence>
<feature type="transmembrane region" description="Helical" evidence="1">
    <location>
        <begin position="302"/>
        <end position="322"/>
    </location>
</feature>
<gene>
    <name evidence="2" type="ORF">GGR89_000531</name>
</gene>
<name>A0A7X5XVS8_9SPHN</name>
<feature type="transmembrane region" description="Helical" evidence="1">
    <location>
        <begin position="73"/>
        <end position="91"/>
    </location>
</feature>
<feature type="transmembrane region" description="Helical" evidence="1">
    <location>
        <begin position="152"/>
        <end position="169"/>
    </location>
</feature>
<feature type="transmembrane region" description="Helical" evidence="1">
    <location>
        <begin position="278"/>
        <end position="296"/>
    </location>
</feature>
<feature type="transmembrane region" description="Helical" evidence="1">
    <location>
        <begin position="252"/>
        <end position="271"/>
    </location>
</feature>
<reference evidence="2 3" key="1">
    <citation type="submission" date="2020-03" db="EMBL/GenBank/DDBJ databases">
        <title>Genomic Encyclopedia of Type Strains, Phase IV (KMG-IV): sequencing the most valuable type-strain genomes for metagenomic binning, comparative biology and taxonomic classification.</title>
        <authorList>
            <person name="Goeker M."/>
        </authorList>
    </citation>
    <scope>NUCLEOTIDE SEQUENCE [LARGE SCALE GENOMIC DNA]</scope>
    <source>
        <strain evidence="2 3">DSM 7225</strain>
    </source>
</reference>
<feature type="transmembrane region" description="Helical" evidence="1">
    <location>
        <begin position="103"/>
        <end position="122"/>
    </location>
</feature>
<evidence type="ECO:0000313" key="2">
    <source>
        <dbReference type="EMBL" id="NJB96239.1"/>
    </source>
</evidence>
<dbReference type="AlphaFoldDB" id="A0A7X5XVS8"/>
<comment type="caution">
    <text evidence="2">The sequence shown here is derived from an EMBL/GenBank/DDBJ whole genome shotgun (WGS) entry which is preliminary data.</text>
</comment>
<feature type="transmembrane region" description="Helical" evidence="1">
    <location>
        <begin position="128"/>
        <end position="145"/>
    </location>
</feature>
<feature type="transmembrane region" description="Helical" evidence="1">
    <location>
        <begin position="175"/>
        <end position="191"/>
    </location>
</feature>
<evidence type="ECO:0000313" key="3">
    <source>
        <dbReference type="Proteomes" id="UP000531251"/>
    </source>
</evidence>
<dbReference type="RefSeq" id="WP_125973246.1">
    <property type="nucleotide sequence ID" value="NZ_BAAADY010000001.1"/>
</dbReference>
<proteinExistence type="predicted"/>
<protein>
    <recommendedName>
        <fullName evidence="4">Dolichyl-phosphate-mannose-protein mannosyltransferase</fullName>
    </recommendedName>
</protein>
<accession>A0A7X5XVS8</accession>
<feature type="transmembrane region" description="Helical" evidence="1">
    <location>
        <begin position="198"/>
        <end position="217"/>
    </location>
</feature>
<dbReference type="Proteomes" id="UP000531251">
    <property type="component" value="Unassembled WGS sequence"/>
</dbReference>
<keyword evidence="1" id="KW-1133">Transmembrane helix</keyword>
<feature type="transmembrane region" description="Helical" evidence="1">
    <location>
        <begin position="381"/>
        <end position="402"/>
    </location>
</feature>